<organism evidence="1 2">
    <name type="scientific">Euplotes crassus</name>
    <dbReference type="NCBI Taxonomy" id="5936"/>
    <lineage>
        <taxon>Eukaryota</taxon>
        <taxon>Sar</taxon>
        <taxon>Alveolata</taxon>
        <taxon>Ciliophora</taxon>
        <taxon>Intramacronucleata</taxon>
        <taxon>Spirotrichea</taxon>
        <taxon>Hypotrichia</taxon>
        <taxon>Euplotida</taxon>
        <taxon>Euplotidae</taxon>
        <taxon>Moneuplotes</taxon>
    </lineage>
</organism>
<proteinExistence type="predicted"/>
<dbReference type="EMBL" id="CAMPGE010011426">
    <property type="protein sequence ID" value="CAI2370261.1"/>
    <property type="molecule type" value="Genomic_DNA"/>
</dbReference>
<reference evidence="1" key="1">
    <citation type="submission" date="2023-07" db="EMBL/GenBank/DDBJ databases">
        <authorList>
            <consortium name="AG Swart"/>
            <person name="Singh M."/>
            <person name="Singh A."/>
            <person name="Seah K."/>
            <person name="Emmerich C."/>
        </authorList>
    </citation>
    <scope>NUCLEOTIDE SEQUENCE</scope>
    <source>
        <strain evidence="1">DP1</strain>
    </source>
</reference>
<dbReference type="AlphaFoldDB" id="A0AAD1UM19"/>
<name>A0AAD1UM19_EUPCR</name>
<evidence type="ECO:0000313" key="1">
    <source>
        <dbReference type="EMBL" id="CAI2370261.1"/>
    </source>
</evidence>
<protein>
    <submittedName>
        <fullName evidence="1">Uncharacterized protein</fullName>
    </submittedName>
</protein>
<sequence length="251" mass="28928">MDLKKKHFKESQVSTQEIATSTEVFKIMKLKHCPSLMELFYLNNCLISLLPKPSFKDLKRINVPMPSGKTVSITNISQRQLQSKRIFEKLPKNVGKTCFNSIFNTYSSNSKLVNISRFMPDLASKILPRATSVFMINGWKLQKKTFQRLIHAAYHLDSLWFDECAIFSEGFKITPNRKFNIKVIGFGNCGASLFSNWENHPERFEEIIKGISESPNIKRYLKTIRVTLASISRKQVHDILQKYNPGGKITF</sequence>
<evidence type="ECO:0000313" key="2">
    <source>
        <dbReference type="Proteomes" id="UP001295684"/>
    </source>
</evidence>
<comment type="caution">
    <text evidence="1">The sequence shown here is derived from an EMBL/GenBank/DDBJ whole genome shotgun (WGS) entry which is preliminary data.</text>
</comment>
<accession>A0AAD1UM19</accession>
<gene>
    <name evidence="1" type="ORF">ECRASSUSDP1_LOCUS11570</name>
</gene>
<keyword evidence="2" id="KW-1185">Reference proteome</keyword>
<dbReference type="Proteomes" id="UP001295684">
    <property type="component" value="Unassembled WGS sequence"/>
</dbReference>